<keyword evidence="3" id="KW-1185">Reference proteome</keyword>
<evidence type="ECO:0000256" key="1">
    <source>
        <dbReference type="SAM" id="MobiDB-lite"/>
    </source>
</evidence>
<sequence length="185" mass="20664">MTGSIANNAAVTISDRANVQYPSLYASSSSRRQQRASGNLEVGAAIRIESDEVDTLHRVQPHTELYNIANTTLNATNSFSDYDDDLHDIVSSYSEDRNEFSEEVNDETVNPGLAPTDAEDPEDAQDRSDTTSRNDNPRDEEVEELFREEVERFRQFEIARLADLLRLRGAIEIVGGAIWTGRGLI</sequence>
<reference evidence="2" key="1">
    <citation type="submission" date="2018-12" db="EMBL/GenBank/DDBJ databases">
        <authorList>
            <person name="Syme R.A."/>
            <person name="Farfan-Caceres L."/>
            <person name="Lichtenzveig J."/>
        </authorList>
    </citation>
    <scope>NUCLEOTIDE SEQUENCE</scope>
    <source>
        <strain evidence="2">Al4</strain>
    </source>
</reference>
<protein>
    <submittedName>
        <fullName evidence="2">Uncharacterized protein</fullName>
    </submittedName>
</protein>
<dbReference type="EMBL" id="RZGK01000006">
    <property type="protein sequence ID" value="KAF9698458.1"/>
    <property type="molecule type" value="Genomic_DNA"/>
</dbReference>
<evidence type="ECO:0000313" key="3">
    <source>
        <dbReference type="Proteomes" id="UP000651452"/>
    </source>
</evidence>
<reference evidence="2" key="2">
    <citation type="submission" date="2020-09" db="EMBL/GenBank/DDBJ databases">
        <title>Reference genome assembly for Australian Ascochyta lentis isolate Al4.</title>
        <authorList>
            <person name="Lee R.C."/>
            <person name="Farfan-Caceres L.M."/>
            <person name="Debler J.W."/>
            <person name="Williams A.H."/>
            <person name="Henares B.M."/>
        </authorList>
    </citation>
    <scope>NUCLEOTIDE SEQUENCE</scope>
    <source>
        <strain evidence="2">Al4</strain>
    </source>
</reference>
<accession>A0A8H7J8F6</accession>
<feature type="compositionally biased region" description="Basic and acidic residues" evidence="1">
    <location>
        <begin position="124"/>
        <end position="142"/>
    </location>
</feature>
<name>A0A8H7J8F6_9PLEO</name>
<dbReference type="Proteomes" id="UP000651452">
    <property type="component" value="Unassembled WGS sequence"/>
</dbReference>
<gene>
    <name evidence="2" type="ORF">EKO04_003553</name>
</gene>
<feature type="region of interest" description="Disordered" evidence="1">
    <location>
        <begin position="95"/>
        <end position="142"/>
    </location>
</feature>
<proteinExistence type="predicted"/>
<comment type="caution">
    <text evidence="2">The sequence shown here is derived from an EMBL/GenBank/DDBJ whole genome shotgun (WGS) entry which is preliminary data.</text>
</comment>
<evidence type="ECO:0000313" key="2">
    <source>
        <dbReference type="EMBL" id="KAF9698458.1"/>
    </source>
</evidence>
<organism evidence="2 3">
    <name type="scientific">Ascochyta lentis</name>
    <dbReference type="NCBI Taxonomy" id="205686"/>
    <lineage>
        <taxon>Eukaryota</taxon>
        <taxon>Fungi</taxon>
        <taxon>Dikarya</taxon>
        <taxon>Ascomycota</taxon>
        <taxon>Pezizomycotina</taxon>
        <taxon>Dothideomycetes</taxon>
        <taxon>Pleosporomycetidae</taxon>
        <taxon>Pleosporales</taxon>
        <taxon>Pleosporineae</taxon>
        <taxon>Didymellaceae</taxon>
        <taxon>Ascochyta</taxon>
    </lineage>
</organism>
<dbReference type="AlphaFoldDB" id="A0A8H7J8F6"/>